<proteinExistence type="predicted"/>
<keyword evidence="3" id="KW-1185">Reference proteome</keyword>
<dbReference type="InterPro" id="IPR036397">
    <property type="entry name" value="RNaseH_sf"/>
</dbReference>
<dbReference type="PANTHER" id="PTHR23022:SF135">
    <property type="entry name" value="SI:DKEY-77F5.3"/>
    <property type="match status" value="1"/>
</dbReference>
<dbReference type="InterPro" id="IPR002492">
    <property type="entry name" value="Transposase_Tc1-like"/>
</dbReference>
<feature type="domain" description="Transposase Tc1-like" evidence="1">
    <location>
        <begin position="3"/>
        <end position="68"/>
    </location>
</feature>
<evidence type="ECO:0000259" key="1">
    <source>
        <dbReference type="Pfam" id="PF01498"/>
    </source>
</evidence>
<dbReference type="EMBL" id="CAKOGL010000007">
    <property type="protein sequence ID" value="CAH2088699.1"/>
    <property type="molecule type" value="Genomic_DNA"/>
</dbReference>
<protein>
    <recommendedName>
        <fullName evidence="1">Transposase Tc1-like domain-containing protein</fullName>
    </recommendedName>
</protein>
<gene>
    <name evidence="2" type="ORF">EEDITHA_LOCUS4838</name>
</gene>
<dbReference type="InterPro" id="IPR052338">
    <property type="entry name" value="Transposase_5"/>
</dbReference>
<dbReference type="Gene3D" id="3.30.420.10">
    <property type="entry name" value="Ribonuclease H-like superfamily/Ribonuclease H"/>
    <property type="match status" value="1"/>
</dbReference>
<evidence type="ECO:0000313" key="3">
    <source>
        <dbReference type="Proteomes" id="UP001153954"/>
    </source>
</evidence>
<organism evidence="2 3">
    <name type="scientific">Euphydryas editha</name>
    <name type="common">Edith's checkerspot</name>
    <dbReference type="NCBI Taxonomy" id="104508"/>
    <lineage>
        <taxon>Eukaryota</taxon>
        <taxon>Metazoa</taxon>
        <taxon>Ecdysozoa</taxon>
        <taxon>Arthropoda</taxon>
        <taxon>Hexapoda</taxon>
        <taxon>Insecta</taxon>
        <taxon>Pterygota</taxon>
        <taxon>Neoptera</taxon>
        <taxon>Endopterygota</taxon>
        <taxon>Lepidoptera</taxon>
        <taxon>Glossata</taxon>
        <taxon>Ditrysia</taxon>
        <taxon>Papilionoidea</taxon>
        <taxon>Nymphalidae</taxon>
        <taxon>Nymphalinae</taxon>
        <taxon>Euphydryas</taxon>
    </lineage>
</organism>
<evidence type="ECO:0000313" key="2">
    <source>
        <dbReference type="EMBL" id="CAH2088699.1"/>
    </source>
</evidence>
<name>A0AAU9TM64_EUPED</name>
<comment type="caution">
    <text evidence="2">The sequence shown here is derived from an EMBL/GenBank/DDBJ whole genome shotgun (WGS) entry which is preliminary data.</text>
</comment>
<dbReference type="GO" id="GO:0015074">
    <property type="term" value="P:DNA integration"/>
    <property type="evidence" value="ECO:0007669"/>
    <property type="project" value="InterPro"/>
</dbReference>
<dbReference type="PANTHER" id="PTHR23022">
    <property type="entry name" value="TRANSPOSABLE ELEMENT-RELATED"/>
    <property type="match status" value="1"/>
</dbReference>
<dbReference type="GO" id="GO:0003677">
    <property type="term" value="F:DNA binding"/>
    <property type="evidence" value="ECO:0007669"/>
    <property type="project" value="InterPro"/>
</dbReference>
<dbReference type="GO" id="GO:0006313">
    <property type="term" value="P:DNA transposition"/>
    <property type="evidence" value="ECO:0007669"/>
    <property type="project" value="InterPro"/>
</dbReference>
<dbReference type="Proteomes" id="UP001153954">
    <property type="component" value="Unassembled WGS sequence"/>
</dbReference>
<accession>A0AAU9TM64</accession>
<dbReference type="AlphaFoldDB" id="A0AAU9TM64"/>
<dbReference type="Pfam" id="PF01498">
    <property type="entry name" value="HTH_Tnp_Tc3_2"/>
    <property type="match status" value="1"/>
</dbReference>
<sequence length="137" mass="15401">MTSKRNRRLTAPEIAADFNVGCSKPVSVTTVKRRLLDTGLKGCIAVTKPLLRAINKKKRLNWARQHQNWTMADWKKVLWSDESKFVVFGSKRRIFVRRQPNERALELCTLASVKNGGGSVMIWGCFGGSAVGDIVRI</sequence>
<reference evidence="2" key="1">
    <citation type="submission" date="2022-03" db="EMBL/GenBank/DDBJ databases">
        <authorList>
            <person name="Tunstrom K."/>
        </authorList>
    </citation>
    <scope>NUCLEOTIDE SEQUENCE</scope>
</reference>